<dbReference type="AlphaFoldDB" id="A0A9D4E716"/>
<organism evidence="1 2">
    <name type="scientific">Dreissena polymorpha</name>
    <name type="common">Zebra mussel</name>
    <name type="synonym">Mytilus polymorpha</name>
    <dbReference type="NCBI Taxonomy" id="45954"/>
    <lineage>
        <taxon>Eukaryota</taxon>
        <taxon>Metazoa</taxon>
        <taxon>Spiralia</taxon>
        <taxon>Lophotrochozoa</taxon>
        <taxon>Mollusca</taxon>
        <taxon>Bivalvia</taxon>
        <taxon>Autobranchia</taxon>
        <taxon>Heteroconchia</taxon>
        <taxon>Euheterodonta</taxon>
        <taxon>Imparidentia</taxon>
        <taxon>Neoheterodontei</taxon>
        <taxon>Myida</taxon>
        <taxon>Dreissenoidea</taxon>
        <taxon>Dreissenidae</taxon>
        <taxon>Dreissena</taxon>
    </lineage>
</organism>
<comment type="caution">
    <text evidence="1">The sequence shown here is derived from an EMBL/GenBank/DDBJ whole genome shotgun (WGS) entry which is preliminary data.</text>
</comment>
<protein>
    <submittedName>
        <fullName evidence="1">Uncharacterized protein</fullName>
    </submittedName>
</protein>
<evidence type="ECO:0000313" key="1">
    <source>
        <dbReference type="EMBL" id="KAH3773635.1"/>
    </source>
</evidence>
<accession>A0A9D4E716</accession>
<evidence type="ECO:0000313" key="2">
    <source>
        <dbReference type="Proteomes" id="UP000828390"/>
    </source>
</evidence>
<name>A0A9D4E716_DREPO</name>
<dbReference type="EMBL" id="JAIWYP010000009">
    <property type="protein sequence ID" value="KAH3773635.1"/>
    <property type="molecule type" value="Genomic_DNA"/>
</dbReference>
<dbReference type="Proteomes" id="UP000828390">
    <property type="component" value="Unassembled WGS sequence"/>
</dbReference>
<proteinExistence type="predicted"/>
<keyword evidence="2" id="KW-1185">Reference proteome</keyword>
<sequence length="58" mass="6750">MDPEENKLYEAADGITKDEMRLLERLKVLKIKPKMDTAKYMLILVEAFGSVKLHMLLQ</sequence>
<reference evidence="1" key="1">
    <citation type="journal article" date="2019" name="bioRxiv">
        <title>The Genome of the Zebra Mussel, Dreissena polymorpha: A Resource for Invasive Species Research.</title>
        <authorList>
            <person name="McCartney M.A."/>
            <person name="Auch B."/>
            <person name="Kono T."/>
            <person name="Mallez S."/>
            <person name="Zhang Y."/>
            <person name="Obille A."/>
            <person name="Becker A."/>
            <person name="Abrahante J.E."/>
            <person name="Garbe J."/>
            <person name="Badalamenti J.P."/>
            <person name="Herman A."/>
            <person name="Mangelson H."/>
            <person name="Liachko I."/>
            <person name="Sullivan S."/>
            <person name="Sone E.D."/>
            <person name="Koren S."/>
            <person name="Silverstein K.A.T."/>
            <person name="Beckman K.B."/>
            <person name="Gohl D.M."/>
        </authorList>
    </citation>
    <scope>NUCLEOTIDE SEQUENCE</scope>
    <source>
        <strain evidence="1">Duluth1</strain>
        <tissue evidence="1">Whole animal</tissue>
    </source>
</reference>
<reference evidence="1" key="2">
    <citation type="submission" date="2020-11" db="EMBL/GenBank/DDBJ databases">
        <authorList>
            <person name="McCartney M.A."/>
            <person name="Auch B."/>
            <person name="Kono T."/>
            <person name="Mallez S."/>
            <person name="Becker A."/>
            <person name="Gohl D.M."/>
            <person name="Silverstein K.A.T."/>
            <person name="Koren S."/>
            <person name="Bechman K.B."/>
            <person name="Herman A."/>
            <person name="Abrahante J.E."/>
            <person name="Garbe J."/>
        </authorList>
    </citation>
    <scope>NUCLEOTIDE SEQUENCE</scope>
    <source>
        <strain evidence="1">Duluth1</strain>
        <tissue evidence="1">Whole animal</tissue>
    </source>
</reference>
<gene>
    <name evidence="1" type="ORF">DPMN_175000</name>
</gene>